<evidence type="ECO:0008006" key="5">
    <source>
        <dbReference type="Google" id="ProtNLM"/>
    </source>
</evidence>
<evidence type="ECO:0000313" key="3">
    <source>
        <dbReference type="EMBL" id="MFD1189950.1"/>
    </source>
</evidence>
<feature type="compositionally biased region" description="Low complexity" evidence="1">
    <location>
        <begin position="551"/>
        <end position="565"/>
    </location>
</feature>
<reference evidence="4" key="1">
    <citation type="journal article" date="2019" name="Int. J. Syst. Evol. Microbiol.">
        <title>The Global Catalogue of Microorganisms (GCM) 10K type strain sequencing project: providing services to taxonomists for standard genome sequencing and annotation.</title>
        <authorList>
            <consortium name="The Broad Institute Genomics Platform"/>
            <consortium name="The Broad Institute Genome Sequencing Center for Infectious Disease"/>
            <person name="Wu L."/>
            <person name="Ma J."/>
        </authorList>
    </citation>
    <scope>NUCLEOTIDE SEQUENCE [LARGE SCALE GENOMIC DNA]</scope>
    <source>
        <strain evidence="4">CCUG 55074</strain>
    </source>
</reference>
<dbReference type="InterPro" id="IPR011990">
    <property type="entry name" value="TPR-like_helical_dom_sf"/>
</dbReference>
<dbReference type="EMBL" id="JBHTLQ010000008">
    <property type="protein sequence ID" value="MFD1189950.1"/>
    <property type="molecule type" value="Genomic_DNA"/>
</dbReference>
<evidence type="ECO:0000256" key="1">
    <source>
        <dbReference type="SAM" id="MobiDB-lite"/>
    </source>
</evidence>
<organism evidence="3 4">
    <name type="scientific">Phenylobacterium conjunctum</name>
    <dbReference type="NCBI Taxonomy" id="1298959"/>
    <lineage>
        <taxon>Bacteria</taxon>
        <taxon>Pseudomonadati</taxon>
        <taxon>Pseudomonadota</taxon>
        <taxon>Alphaproteobacteria</taxon>
        <taxon>Caulobacterales</taxon>
        <taxon>Caulobacteraceae</taxon>
        <taxon>Phenylobacterium</taxon>
    </lineage>
</organism>
<dbReference type="RefSeq" id="WP_377352847.1">
    <property type="nucleotide sequence ID" value="NZ_JBHTLQ010000008.1"/>
</dbReference>
<accession>A0ABW3T2R7</accession>
<feature type="region of interest" description="Disordered" evidence="1">
    <location>
        <begin position="738"/>
        <end position="771"/>
    </location>
</feature>
<gene>
    <name evidence="3" type="ORF">ACFQ27_05105</name>
</gene>
<protein>
    <recommendedName>
        <fullName evidence="5">Tetratricopeptide repeat-containing protein</fullName>
    </recommendedName>
</protein>
<evidence type="ECO:0000256" key="2">
    <source>
        <dbReference type="SAM" id="SignalP"/>
    </source>
</evidence>
<dbReference type="Gene3D" id="1.25.40.10">
    <property type="entry name" value="Tetratricopeptide repeat domain"/>
    <property type="match status" value="1"/>
</dbReference>
<feature type="signal peptide" evidence="2">
    <location>
        <begin position="1"/>
        <end position="22"/>
    </location>
</feature>
<feature type="compositionally biased region" description="Pro residues" evidence="1">
    <location>
        <begin position="539"/>
        <end position="550"/>
    </location>
</feature>
<feature type="chain" id="PRO_5045418795" description="Tetratricopeptide repeat-containing protein" evidence="2">
    <location>
        <begin position="23"/>
        <end position="771"/>
    </location>
</feature>
<keyword evidence="2" id="KW-0732">Signal</keyword>
<feature type="region of interest" description="Disordered" evidence="1">
    <location>
        <begin position="531"/>
        <end position="565"/>
    </location>
</feature>
<dbReference type="Proteomes" id="UP001597216">
    <property type="component" value="Unassembled WGS sequence"/>
</dbReference>
<proteinExistence type="predicted"/>
<evidence type="ECO:0000313" key="4">
    <source>
        <dbReference type="Proteomes" id="UP001597216"/>
    </source>
</evidence>
<name>A0ABW3T2R7_9CAUL</name>
<keyword evidence="4" id="KW-1185">Reference proteome</keyword>
<sequence>MKLLPALLAALALCAAAPVALAQEGAGSGEGESAAQACLDRLDLYEAADNKTTGPAVYRAALTCVDGAPDQANLELPRLLRAAIKVHLASGDPTDRLEAGEIINYWMPRFQKLFPADGWEILSLMRSKVLVLNAQNDQDSAWTVRREALILASKEARPEQLTVAIEILEDYLAPEAGEPIDADYMTFATLHLLFVLGVEGESSDEVKAAQERLAKVRLAHPDLPVAPAATAPLTTPTAAQIAANVASVAEIRRLRDSGKRPEALAEHQRGLKAVVDTLGPVAGLAGDQYRIAASTYAAMGDLDAAELNFARALMIYELNGQKSWDTTCASLAALGNLAEKRQAWRRAVAWDDAALACYDKDKGAAFSLTRRALKALAGIYSAAPQPPDAAERGLALVNTWIPKLQGQVPADDVLLGWLWKYKGDYLSALNKPELARDARGRALEVSRQKPGAEPDQERLNLELSTLIAQDAGAAAADIDAAYLRRAKHMAELAAQVYAPDHPIAVAARGRADKLMADYGHLLAPPPARPAVTAAATPAAPTPLRPTPPAAPSAARNSSSARLAPPKGYEDLKPAQLYTFSPEAFIGDERWVIAQSKAEAISIGRDVYPWYGVWLQCMTEENAGCGSPPLELGFGWFAVAVGTQPTKSQLRSHAYYYSGAATREDAIRGALDYYKSQRGELIIQTLRVGLIAEIDWETVGGAIKKDQDAHYGLVYPMNAIKYPTYCDWQNHQTMDRNLDPDIAEGSLDADPSCKSTNLMGEKMPYPRLRPAG</sequence>
<comment type="caution">
    <text evidence="3">The sequence shown here is derived from an EMBL/GenBank/DDBJ whole genome shotgun (WGS) entry which is preliminary data.</text>
</comment>